<proteinExistence type="predicted"/>
<feature type="non-terminal residue" evidence="1">
    <location>
        <position position="1"/>
    </location>
</feature>
<dbReference type="EMBL" id="CAJVPW010000999">
    <property type="protein sequence ID" value="CAG8472256.1"/>
    <property type="molecule type" value="Genomic_DNA"/>
</dbReference>
<accession>A0ACA9KIC8</accession>
<sequence length="547" mass="64236">ERLVLITRDPTSDTRSCFLMDPYILKEKINADKLFEAATTKSPYIIKSDKIIYMNDEMLLIKELVCEDWINYLRMDLDDRNSITVPARKIHKIINELNSESNGYITNKEFQGLLFRWRLDCKSDSVVLEAKNSHHTCKLDILPTFYNDGRNFILQCDLLENDNLITTTQIGIFVWSVKSIPDKVQKEIKEIRINYYWNNCNLEGWDGHLRNFNLEKTNIKEFFNYKDIERILPAPSYEIVCQNLDIKFGKKNDKKSKLFYTFLTDNIDDEFYLTCYGKDLMKVLIKLNNDFWIRDLGKRCLLGSTKNQQIMIFRISLLSIIFENFSELSENHPTYIASLLTQIAFVLASDIPDLKSTSSHLSSYGTYCHLSRTSLLDICISNISMHWNSFEKLFINPFNNSSHSSIKLVIPFPNFVTYPKQYNYWKELLLPEPSCFANSPYTEMINYEFYKHTSDNSNSTTEEYSSFTTISSALLSVYIMLTELRNLAKDIQDNKWTVYKKPHLPRNFKIALQLSKEQHEQVESLIESKCEYLADLINRKFKELENK</sequence>
<reference evidence="1" key="1">
    <citation type="submission" date="2021-06" db="EMBL/GenBank/DDBJ databases">
        <authorList>
            <person name="Kallberg Y."/>
            <person name="Tangrot J."/>
            <person name="Rosling A."/>
        </authorList>
    </citation>
    <scope>NUCLEOTIDE SEQUENCE</scope>
    <source>
        <strain evidence="1">28 12/20/2015</strain>
    </source>
</reference>
<evidence type="ECO:0000313" key="1">
    <source>
        <dbReference type="EMBL" id="CAG8472256.1"/>
    </source>
</evidence>
<evidence type="ECO:0000313" key="2">
    <source>
        <dbReference type="Proteomes" id="UP000789366"/>
    </source>
</evidence>
<protein>
    <submittedName>
        <fullName evidence="1">7512_t:CDS:1</fullName>
    </submittedName>
</protein>
<gene>
    <name evidence="1" type="ORF">SPELUC_LOCUS1750</name>
</gene>
<name>A0ACA9KIC8_9GLOM</name>
<dbReference type="Proteomes" id="UP000789366">
    <property type="component" value="Unassembled WGS sequence"/>
</dbReference>
<keyword evidence="2" id="KW-1185">Reference proteome</keyword>
<comment type="caution">
    <text evidence="1">The sequence shown here is derived from an EMBL/GenBank/DDBJ whole genome shotgun (WGS) entry which is preliminary data.</text>
</comment>
<organism evidence="1 2">
    <name type="scientific">Cetraspora pellucida</name>
    <dbReference type="NCBI Taxonomy" id="1433469"/>
    <lineage>
        <taxon>Eukaryota</taxon>
        <taxon>Fungi</taxon>
        <taxon>Fungi incertae sedis</taxon>
        <taxon>Mucoromycota</taxon>
        <taxon>Glomeromycotina</taxon>
        <taxon>Glomeromycetes</taxon>
        <taxon>Diversisporales</taxon>
        <taxon>Gigasporaceae</taxon>
        <taxon>Cetraspora</taxon>
    </lineage>
</organism>